<accession>A0A438HSW2</accession>
<name>A0A438HSW2_VITVI</name>
<dbReference type="PANTHER" id="PTHR12786:SF2">
    <property type="entry name" value="SPLICING FACTOR 3A SUBUNIT 3"/>
    <property type="match status" value="1"/>
</dbReference>
<comment type="subcellular location">
    <subcellularLocation>
        <location evidence="1">Nucleus</location>
    </subcellularLocation>
</comment>
<dbReference type="InterPro" id="IPR021966">
    <property type="entry name" value="SF3a60_bindingd"/>
</dbReference>
<feature type="domain" description="SF3A3" evidence="4">
    <location>
        <begin position="127"/>
        <end position="174"/>
    </location>
</feature>
<keyword evidence="2" id="KW-0539">Nucleus</keyword>
<dbReference type="AlphaFoldDB" id="A0A438HSW2"/>
<reference evidence="5 6" key="1">
    <citation type="journal article" date="2018" name="PLoS Genet.">
        <title>Population sequencing reveals clonal diversity and ancestral inbreeding in the grapevine cultivar Chardonnay.</title>
        <authorList>
            <person name="Roach M.J."/>
            <person name="Johnson D.L."/>
            <person name="Bohlmann J."/>
            <person name="van Vuuren H.J."/>
            <person name="Jones S.J."/>
            <person name="Pretorius I.S."/>
            <person name="Schmidt S.A."/>
            <person name="Borneman A.R."/>
        </authorList>
    </citation>
    <scope>NUCLEOTIDE SEQUENCE [LARGE SCALE GENOMIC DNA]</scope>
    <source>
        <strain evidence="6">cv. Chardonnay</strain>
        <tissue evidence="5">Leaf</tissue>
    </source>
</reference>
<dbReference type="Pfam" id="PF12108">
    <property type="entry name" value="SF3a60_bindingd"/>
    <property type="match status" value="1"/>
</dbReference>
<organism evidence="5 6">
    <name type="scientific">Vitis vinifera</name>
    <name type="common">Grape</name>
    <dbReference type="NCBI Taxonomy" id="29760"/>
    <lineage>
        <taxon>Eukaryota</taxon>
        <taxon>Viridiplantae</taxon>
        <taxon>Streptophyta</taxon>
        <taxon>Embryophyta</taxon>
        <taxon>Tracheophyta</taxon>
        <taxon>Spermatophyta</taxon>
        <taxon>Magnoliopsida</taxon>
        <taxon>eudicotyledons</taxon>
        <taxon>Gunneridae</taxon>
        <taxon>Pentapetalae</taxon>
        <taxon>rosids</taxon>
        <taxon>Vitales</taxon>
        <taxon>Vitaceae</taxon>
        <taxon>Viteae</taxon>
        <taxon>Vitis</taxon>
    </lineage>
</organism>
<evidence type="ECO:0000259" key="4">
    <source>
        <dbReference type="Pfam" id="PF16837"/>
    </source>
</evidence>
<feature type="domain" description="Splicing factor SF3a60 binding" evidence="3">
    <location>
        <begin position="80"/>
        <end position="105"/>
    </location>
</feature>
<comment type="caution">
    <text evidence="5">The sequence shown here is derived from an EMBL/GenBank/DDBJ whole genome shotgun (WGS) entry which is preliminary data.</text>
</comment>
<evidence type="ECO:0000313" key="6">
    <source>
        <dbReference type="Proteomes" id="UP000288805"/>
    </source>
</evidence>
<evidence type="ECO:0000256" key="1">
    <source>
        <dbReference type="ARBA" id="ARBA00004123"/>
    </source>
</evidence>
<dbReference type="InterPro" id="IPR051421">
    <property type="entry name" value="RNA_Proc_DNA_Dmg_Regulator"/>
</dbReference>
<dbReference type="Pfam" id="PF16837">
    <property type="entry name" value="SF3A3"/>
    <property type="match status" value="1"/>
</dbReference>
<dbReference type="PANTHER" id="PTHR12786">
    <property type="entry name" value="SPLICING FACTOR SF3A-RELATED"/>
    <property type="match status" value="1"/>
</dbReference>
<proteinExistence type="predicted"/>
<sequence length="345" mass="38860">MSSTLLEVTRAGHEEIERLERLIVKDLQNEPASSKDRLFQSHRVRNMIDTITITTEKLIDIYEDKDNARKDEIAALGGQTATGTNVFSAFYDRLKEIREYHRKHQAARVVDANEEYEELLKEELRIEFRGEEAFGRYLDLHELYNEYINSKFGEHIEYSAYVEVFSEPQKIPREGSQAVGLLPREDVERAKPILQSSEASGLGYNILGPCREACLLGWTGPRLLKEPDAGISSFWLKSMEKMEEPSLVGCPRTDGALMEEAQRYGNTSSLGGLLVPAAPSSSPLFSSRTPLGYYDFSGVGWEVGQRDPQGCIVNGLGFMEQGAVANWELMEAVMAVMEKVERSYV</sequence>
<evidence type="ECO:0000256" key="2">
    <source>
        <dbReference type="ARBA" id="ARBA00023242"/>
    </source>
</evidence>
<dbReference type="EMBL" id="QGNW01000183">
    <property type="protein sequence ID" value="RVW87529.1"/>
    <property type="molecule type" value="Genomic_DNA"/>
</dbReference>
<evidence type="ECO:0000313" key="5">
    <source>
        <dbReference type="EMBL" id="RVW87529.1"/>
    </source>
</evidence>
<dbReference type="GO" id="GO:0005634">
    <property type="term" value="C:nucleus"/>
    <property type="evidence" value="ECO:0007669"/>
    <property type="project" value="UniProtKB-SubCell"/>
</dbReference>
<dbReference type="Proteomes" id="UP000288805">
    <property type="component" value="Unassembled WGS sequence"/>
</dbReference>
<gene>
    <name evidence="5" type="primary">ATO_2</name>
    <name evidence="5" type="ORF">CK203_036322</name>
</gene>
<protein>
    <submittedName>
        <fullName evidence="5">Splicing factor SF3a60-like</fullName>
    </submittedName>
</protein>
<dbReference type="InterPro" id="IPR031774">
    <property type="entry name" value="SF3A3_dom"/>
</dbReference>
<evidence type="ECO:0000259" key="3">
    <source>
        <dbReference type="Pfam" id="PF12108"/>
    </source>
</evidence>